<comment type="similarity">
    <text evidence="5">Belongs to the ThrE exporter (TC 2.A.79) family.</text>
</comment>
<sequence length="415" mass="43293">MAENPASFNARSEFVIELARRLHAYGTTAQRLEGGLVKVAQSLGLRCEVWSNPTGMVLSFGGGLGPEGGPENTRVLRMEPGDVDLRKLCAVDAIAEDVLAQRIDLAAGAAALRALDAPEPRWHQALTAVCFGLAAASVAGILRAGMNELVVAGLIGLVIGTLYVLGASRPRLLESLDALAALVATSLAMLAASLLPVSLTTVVVASLIVLMPGMMMTNAMSELTSNNLISATSRFASAVATLLKLGFGTVVAVQTARLFGWTPASGEIVPLPAWSEWVALGVAGFAFAVFFKAQLRDWPLVMGAVALGYGVTRGVGILLDVAPTGFAYGVFVAAMTVAVASNAYARWFNRPGALIRVPGIILLVPGSTSFRSLNFLLDNEITLGTDTALALLNALLALMGGLMFGNLLVPARRHL</sequence>
<evidence type="ECO:0000259" key="8">
    <source>
        <dbReference type="Pfam" id="PF12821"/>
    </source>
</evidence>
<evidence type="ECO:0000256" key="4">
    <source>
        <dbReference type="ARBA" id="ARBA00023136"/>
    </source>
</evidence>
<keyword evidence="3 6" id="KW-1133">Transmembrane helix</keyword>
<accession>A0ABV9NGH3</accession>
<evidence type="ECO:0000256" key="5">
    <source>
        <dbReference type="ARBA" id="ARBA00034125"/>
    </source>
</evidence>
<evidence type="ECO:0000313" key="10">
    <source>
        <dbReference type="Proteomes" id="UP001595892"/>
    </source>
</evidence>
<feature type="transmembrane region" description="Helical" evidence="6">
    <location>
        <begin position="178"/>
        <end position="210"/>
    </location>
</feature>
<feature type="transmembrane region" description="Helical" evidence="6">
    <location>
        <begin position="357"/>
        <end position="377"/>
    </location>
</feature>
<keyword evidence="10" id="KW-1185">Reference proteome</keyword>
<dbReference type="Pfam" id="PF12821">
    <property type="entry name" value="ThrE_2"/>
    <property type="match status" value="1"/>
</dbReference>
<evidence type="ECO:0000256" key="1">
    <source>
        <dbReference type="ARBA" id="ARBA00004141"/>
    </source>
</evidence>
<feature type="transmembrane region" description="Helical" evidence="6">
    <location>
        <begin position="231"/>
        <end position="253"/>
    </location>
</feature>
<gene>
    <name evidence="9" type="ORF">ACFO3Q_01350</name>
</gene>
<proteinExistence type="inferred from homology"/>
<feature type="transmembrane region" description="Helical" evidence="6">
    <location>
        <begin position="325"/>
        <end position="345"/>
    </location>
</feature>
<feature type="domain" description="Threonine/Serine exporter ThrE" evidence="8">
    <location>
        <begin position="282"/>
        <end position="405"/>
    </location>
</feature>
<organism evidence="9 10">
    <name type="scientific">Coralloluteibacterium thermophilum</name>
    <dbReference type="NCBI Taxonomy" id="2707049"/>
    <lineage>
        <taxon>Bacteria</taxon>
        <taxon>Pseudomonadati</taxon>
        <taxon>Pseudomonadota</taxon>
        <taxon>Gammaproteobacteria</taxon>
        <taxon>Lysobacterales</taxon>
        <taxon>Lysobacteraceae</taxon>
        <taxon>Coralloluteibacterium</taxon>
    </lineage>
</organism>
<dbReference type="InterPro" id="IPR010619">
    <property type="entry name" value="ThrE-like_N"/>
</dbReference>
<name>A0ABV9NGH3_9GAMM</name>
<dbReference type="EMBL" id="JBHSGG010000002">
    <property type="protein sequence ID" value="MFC4726825.1"/>
    <property type="molecule type" value="Genomic_DNA"/>
</dbReference>
<keyword evidence="4 6" id="KW-0472">Membrane</keyword>
<feature type="transmembrane region" description="Helical" evidence="6">
    <location>
        <begin position="298"/>
        <end position="319"/>
    </location>
</feature>
<evidence type="ECO:0000256" key="6">
    <source>
        <dbReference type="SAM" id="Phobius"/>
    </source>
</evidence>
<feature type="transmembrane region" description="Helical" evidence="6">
    <location>
        <begin position="122"/>
        <end position="142"/>
    </location>
</feature>
<feature type="domain" description="Threonine/serine exporter-like N-terminal" evidence="7">
    <location>
        <begin position="14"/>
        <end position="254"/>
    </location>
</feature>
<dbReference type="InterPro" id="IPR051361">
    <property type="entry name" value="ThrE/Ser_Exporter"/>
</dbReference>
<dbReference type="InterPro" id="IPR024528">
    <property type="entry name" value="ThrE_2"/>
</dbReference>
<keyword evidence="2 6" id="KW-0812">Transmembrane</keyword>
<dbReference type="Proteomes" id="UP001595892">
    <property type="component" value="Unassembled WGS sequence"/>
</dbReference>
<feature type="transmembrane region" description="Helical" evidence="6">
    <location>
        <begin position="389"/>
        <end position="409"/>
    </location>
</feature>
<evidence type="ECO:0000256" key="2">
    <source>
        <dbReference type="ARBA" id="ARBA00022692"/>
    </source>
</evidence>
<dbReference type="RefSeq" id="WP_377002779.1">
    <property type="nucleotide sequence ID" value="NZ_JBHSGG010000002.1"/>
</dbReference>
<evidence type="ECO:0000256" key="3">
    <source>
        <dbReference type="ARBA" id="ARBA00022989"/>
    </source>
</evidence>
<reference evidence="10" key="1">
    <citation type="journal article" date="2019" name="Int. J. Syst. Evol. Microbiol.">
        <title>The Global Catalogue of Microorganisms (GCM) 10K type strain sequencing project: providing services to taxonomists for standard genome sequencing and annotation.</title>
        <authorList>
            <consortium name="The Broad Institute Genomics Platform"/>
            <consortium name="The Broad Institute Genome Sequencing Center for Infectious Disease"/>
            <person name="Wu L."/>
            <person name="Ma J."/>
        </authorList>
    </citation>
    <scope>NUCLEOTIDE SEQUENCE [LARGE SCALE GENOMIC DNA]</scope>
    <source>
        <strain evidence="10">CGMCC 1.13574</strain>
    </source>
</reference>
<comment type="caution">
    <text evidence="9">The sequence shown here is derived from an EMBL/GenBank/DDBJ whole genome shotgun (WGS) entry which is preliminary data.</text>
</comment>
<dbReference type="PANTHER" id="PTHR31082:SF4">
    <property type="entry name" value="PHEROMONE-REGULATED MEMBRANE PROTEIN 10"/>
    <property type="match status" value="1"/>
</dbReference>
<feature type="transmembrane region" description="Helical" evidence="6">
    <location>
        <begin position="273"/>
        <end position="291"/>
    </location>
</feature>
<comment type="subcellular location">
    <subcellularLocation>
        <location evidence="1">Membrane</location>
        <topology evidence="1">Multi-pass membrane protein</topology>
    </subcellularLocation>
</comment>
<evidence type="ECO:0000259" key="7">
    <source>
        <dbReference type="Pfam" id="PF06738"/>
    </source>
</evidence>
<protein>
    <submittedName>
        <fullName evidence="9">Threonine/serine exporter ThrE family protein</fullName>
    </submittedName>
</protein>
<dbReference type="Pfam" id="PF06738">
    <property type="entry name" value="ThrE"/>
    <property type="match status" value="1"/>
</dbReference>
<feature type="transmembrane region" description="Helical" evidence="6">
    <location>
        <begin position="149"/>
        <end position="166"/>
    </location>
</feature>
<evidence type="ECO:0000313" key="9">
    <source>
        <dbReference type="EMBL" id="MFC4726825.1"/>
    </source>
</evidence>
<dbReference type="PANTHER" id="PTHR31082">
    <property type="entry name" value="PHEROMONE-REGULATED MEMBRANE PROTEIN 10"/>
    <property type="match status" value="1"/>
</dbReference>